<keyword evidence="2" id="KW-1185">Reference proteome</keyword>
<organism evidence="1 2">
    <name type="scientific">Methylomagnum ishizawai</name>
    <dbReference type="NCBI Taxonomy" id="1760988"/>
    <lineage>
        <taxon>Bacteria</taxon>
        <taxon>Pseudomonadati</taxon>
        <taxon>Pseudomonadota</taxon>
        <taxon>Gammaproteobacteria</taxon>
        <taxon>Methylococcales</taxon>
        <taxon>Methylococcaceae</taxon>
        <taxon>Methylomagnum</taxon>
    </lineage>
</organism>
<name>A0A1Y6D0K0_9GAMM</name>
<dbReference type="STRING" id="1760988.SAMN02949497_3505"/>
<dbReference type="Proteomes" id="UP000192923">
    <property type="component" value="Unassembled WGS sequence"/>
</dbReference>
<evidence type="ECO:0000313" key="1">
    <source>
        <dbReference type="EMBL" id="SMF96121.1"/>
    </source>
</evidence>
<accession>A0A1Y6D0K0</accession>
<dbReference type="AlphaFoldDB" id="A0A1Y6D0K0"/>
<evidence type="ECO:0000313" key="2">
    <source>
        <dbReference type="Proteomes" id="UP000192923"/>
    </source>
</evidence>
<proteinExistence type="predicted"/>
<gene>
    <name evidence="1" type="ORF">SAMN02949497_3505</name>
</gene>
<sequence>MKVQGQLLSLPVLAVADGATTPNPGAGQCWAWSSTLAAPVYWDGAEWNAVPAGAGGSGGGLNVVGGTGTAAFHPDWSGGAGGVFADIPGATLSLPQAAIGGSFGYEAQALLWFSPSSANQKCLFKLNISLPYSISANLKGIEFIVPTSTTANTIVRGALWMSSLASNTQSVGEYRLLTCNALIGGSVPNETYDTPLIITLQAALSGTGTVLAKGGALKATRLL</sequence>
<dbReference type="EMBL" id="FXAM01000001">
    <property type="protein sequence ID" value="SMF96121.1"/>
    <property type="molecule type" value="Genomic_DNA"/>
</dbReference>
<protein>
    <submittedName>
        <fullName evidence="1">Uncharacterized protein</fullName>
    </submittedName>
</protein>
<reference evidence="1 2" key="1">
    <citation type="submission" date="2016-12" db="EMBL/GenBank/DDBJ databases">
        <authorList>
            <person name="Song W.-J."/>
            <person name="Kurnit D.M."/>
        </authorList>
    </citation>
    <scope>NUCLEOTIDE SEQUENCE [LARGE SCALE GENOMIC DNA]</scope>
    <source>
        <strain evidence="1 2">175</strain>
    </source>
</reference>